<keyword evidence="6" id="KW-1185">Reference proteome</keyword>
<dbReference type="Pfam" id="PF00425">
    <property type="entry name" value="Chorismate_bind"/>
    <property type="match status" value="1"/>
</dbReference>
<dbReference type="RefSeq" id="WP_094983414.1">
    <property type="nucleotide sequence ID" value="NZ_NHNI01000001.1"/>
</dbReference>
<evidence type="ECO:0000259" key="4">
    <source>
        <dbReference type="Pfam" id="PF04715"/>
    </source>
</evidence>
<sequence>MPAELRIIPLDYQPDPAHWFAVVRHLPHAIWLDSGRPQSSYGRFDITCAAPQSVLTSHDGLTAITHHRGRDHKEESEHQDGDPFQLLNDLLFGKAAPCQAHTELPFIGGALGYFGYDLGRQLERLPVIAQADIQLPDLCIGIYPWAIIQDHQRSTACLVINETLSQSLGGAYNFLEIEHLCRAAAQKPVFHAAPNTRKNNEKPFKISGFQSNLNVDEYYQALAKIQDYIRAGDCYQVNFAQRFSASFSGDPFIAYLALRQALPSPFSGFMQLHDSDGKPSGAVLSLSPERFIQVRGSAVETRPIKGTIKRGLTPEEDATNAHWLQHSLKNRAENVMIVDLLRNDLSKHCSRVEVPTLCELQTFANVHHLVSTVTGELHPTATALDLLRDAFPGGSITGAPKIRAMEIIEELEPTRRSLYCGSLGYISVDGQMDTSIAIRTLVCDGERIHCWGGGGIVADSETEQEYRESIAKVNVLMDTLEHAFKD</sequence>
<accession>A0A266Q6P9</accession>
<feature type="domain" description="Chorismate-utilising enzyme C-terminal" evidence="3">
    <location>
        <begin position="216"/>
        <end position="472"/>
    </location>
</feature>
<dbReference type="SUPFAM" id="SSF56322">
    <property type="entry name" value="ADC synthase"/>
    <property type="match status" value="1"/>
</dbReference>
<organism evidence="5 6">
    <name type="scientific">Cellvibrio mixtus</name>
    <dbReference type="NCBI Taxonomy" id="39650"/>
    <lineage>
        <taxon>Bacteria</taxon>
        <taxon>Pseudomonadati</taxon>
        <taxon>Pseudomonadota</taxon>
        <taxon>Gammaproteobacteria</taxon>
        <taxon>Cellvibrionales</taxon>
        <taxon>Cellvibrionaceae</taxon>
        <taxon>Cellvibrio</taxon>
    </lineage>
</organism>
<dbReference type="InterPro" id="IPR019999">
    <property type="entry name" value="Anth_synth_I-like"/>
</dbReference>
<dbReference type="GO" id="GO:0046820">
    <property type="term" value="F:4-amino-4-deoxychorismate synthase activity"/>
    <property type="evidence" value="ECO:0007669"/>
    <property type="project" value="UniProtKB-EC"/>
</dbReference>
<dbReference type="Pfam" id="PF04715">
    <property type="entry name" value="Anth_synt_I_N"/>
    <property type="match status" value="1"/>
</dbReference>
<comment type="caution">
    <text evidence="5">The sequence shown here is derived from an EMBL/GenBank/DDBJ whole genome shotgun (WGS) entry which is preliminary data.</text>
</comment>
<evidence type="ECO:0000256" key="1">
    <source>
        <dbReference type="ARBA" id="ARBA00013139"/>
    </source>
</evidence>
<dbReference type="InterPro" id="IPR005802">
    <property type="entry name" value="ADC_synth_comp_1"/>
</dbReference>
<protein>
    <recommendedName>
        <fullName evidence="1">aminodeoxychorismate synthase</fullName>
        <ecNumber evidence="1">2.6.1.85</ecNumber>
    </recommendedName>
</protein>
<evidence type="ECO:0000256" key="2">
    <source>
        <dbReference type="ARBA" id="ARBA00022679"/>
    </source>
</evidence>
<dbReference type="GO" id="GO:0009396">
    <property type="term" value="P:folic acid-containing compound biosynthetic process"/>
    <property type="evidence" value="ECO:0007669"/>
    <property type="project" value="InterPro"/>
</dbReference>
<name>A0A266Q6P9_9GAMM</name>
<evidence type="ECO:0000313" key="6">
    <source>
        <dbReference type="Proteomes" id="UP000216101"/>
    </source>
</evidence>
<dbReference type="InterPro" id="IPR006805">
    <property type="entry name" value="Anth_synth_I_N"/>
</dbReference>
<dbReference type="EMBL" id="NHNI01000001">
    <property type="protein sequence ID" value="OZY85525.1"/>
    <property type="molecule type" value="Genomic_DNA"/>
</dbReference>
<dbReference type="PANTHER" id="PTHR11236:SF50">
    <property type="entry name" value="AMINODEOXYCHORISMATE SYNTHASE COMPONENT 1"/>
    <property type="match status" value="1"/>
</dbReference>
<dbReference type="GO" id="GO:0000162">
    <property type="term" value="P:L-tryptophan biosynthetic process"/>
    <property type="evidence" value="ECO:0007669"/>
    <property type="project" value="TreeGrafter"/>
</dbReference>
<dbReference type="EC" id="2.6.1.85" evidence="1"/>
<dbReference type="InterPro" id="IPR005801">
    <property type="entry name" value="ADC_synthase"/>
</dbReference>
<dbReference type="Proteomes" id="UP000216101">
    <property type="component" value="Unassembled WGS sequence"/>
</dbReference>
<evidence type="ECO:0000259" key="3">
    <source>
        <dbReference type="Pfam" id="PF00425"/>
    </source>
</evidence>
<evidence type="ECO:0000313" key="5">
    <source>
        <dbReference type="EMBL" id="OZY85525.1"/>
    </source>
</evidence>
<proteinExistence type="predicted"/>
<keyword evidence="2" id="KW-0808">Transferase</keyword>
<dbReference type="AlphaFoldDB" id="A0A266Q6P9"/>
<dbReference type="PANTHER" id="PTHR11236">
    <property type="entry name" value="AMINOBENZOATE/ANTHRANILATE SYNTHASE"/>
    <property type="match status" value="1"/>
</dbReference>
<reference evidence="6" key="1">
    <citation type="submission" date="2017-05" db="EMBL/GenBank/DDBJ databases">
        <authorList>
            <person name="Barney B.M."/>
        </authorList>
    </citation>
    <scope>NUCLEOTIDE SEQUENCE [LARGE SCALE GENOMIC DNA]</scope>
    <source>
        <strain evidence="6">PSBB022</strain>
    </source>
</reference>
<feature type="domain" description="Anthranilate synthase component I N-terminal" evidence="4">
    <location>
        <begin position="15"/>
        <end position="155"/>
    </location>
</feature>
<gene>
    <name evidence="5" type="ORF">CBP51_00280</name>
</gene>
<dbReference type="NCBIfam" id="TIGR00553">
    <property type="entry name" value="pabB"/>
    <property type="match status" value="1"/>
</dbReference>
<dbReference type="InterPro" id="IPR015890">
    <property type="entry name" value="Chorismate_C"/>
</dbReference>
<dbReference type="Gene3D" id="3.60.120.10">
    <property type="entry name" value="Anthranilate synthase"/>
    <property type="match status" value="1"/>
</dbReference>